<keyword evidence="2" id="KW-1185">Reference proteome</keyword>
<gene>
    <name evidence="1" type="ORF">niasHT_012791</name>
</gene>
<proteinExistence type="predicted"/>
<name>A0ABD2L8Y1_9BILA</name>
<dbReference type="PANTHER" id="PTHR45774:SF3">
    <property type="entry name" value="BTB (POZ) DOMAIN-CONTAINING 2B-RELATED"/>
    <property type="match status" value="1"/>
</dbReference>
<organism evidence="1 2">
    <name type="scientific">Heterodera trifolii</name>
    <dbReference type="NCBI Taxonomy" id="157864"/>
    <lineage>
        <taxon>Eukaryota</taxon>
        <taxon>Metazoa</taxon>
        <taxon>Ecdysozoa</taxon>
        <taxon>Nematoda</taxon>
        <taxon>Chromadorea</taxon>
        <taxon>Rhabditida</taxon>
        <taxon>Tylenchina</taxon>
        <taxon>Tylenchomorpha</taxon>
        <taxon>Tylenchoidea</taxon>
        <taxon>Heteroderidae</taxon>
        <taxon>Heteroderinae</taxon>
        <taxon>Heterodera</taxon>
    </lineage>
</organism>
<dbReference type="Proteomes" id="UP001620626">
    <property type="component" value="Unassembled WGS sequence"/>
</dbReference>
<dbReference type="AlphaFoldDB" id="A0ABD2L8Y1"/>
<reference evidence="1 2" key="1">
    <citation type="submission" date="2024-10" db="EMBL/GenBank/DDBJ databases">
        <authorList>
            <person name="Kim D."/>
        </authorList>
    </citation>
    <scope>NUCLEOTIDE SEQUENCE [LARGE SCALE GENOMIC DNA]</scope>
    <source>
        <strain evidence="1">BH-2024</strain>
    </source>
</reference>
<evidence type="ECO:0000313" key="1">
    <source>
        <dbReference type="EMBL" id="KAL3111695.1"/>
    </source>
</evidence>
<evidence type="ECO:0008006" key="3">
    <source>
        <dbReference type="Google" id="ProtNLM"/>
    </source>
</evidence>
<comment type="caution">
    <text evidence="1">The sequence shown here is derived from an EMBL/GenBank/DDBJ whole genome shotgun (WGS) entry which is preliminary data.</text>
</comment>
<sequence length="240" mass="28057">MFRYEEGQIEIPDIEIEAFKAMLTFIYTKHFNGLDANNLQQNIIGLVKKCADFPIEKLPNVFGAFQEARFLNVEALRWADEQCLQNGIECSAENRREMLGPALFKIRFPLIPKEDFTKGVVSIDVLTTEEVDSIYQHYCHSDVPALFPLKFPTQQRYKYEDTIGMEIEKVSEFALEEELLDPSKGFYNKDEDKVKLAIDVIVTSQKRINLFPIRTNPTTHFRWKLKIYRNLHEKSQRVNV</sequence>
<accession>A0ABD2L8Y1</accession>
<dbReference type="InterPro" id="IPR011333">
    <property type="entry name" value="SKP1/BTB/POZ_sf"/>
</dbReference>
<protein>
    <recommendedName>
        <fullName evidence="3">BTB domain-containing protein</fullName>
    </recommendedName>
</protein>
<dbReference type="Gene3D" id="3.30.710.10">
    <property type="entry name" value="Potassium Channel Kv1.1, Chain A"/>
    <property type="match status" value="1"/>
</dbReference>
<evidence type="ECO:0000313" key="2">
    <source>
        <dbReference type="Proteomes" id="UP001620626"/>
    </source>
</evidence>
<dbReference type="PANTHER" id="PTHR45774">
    <property type="entry name" value="BTB/POZ DOMAIN-CONTAINING"/>
    <property type="match status" value="1"/>
</dbReference>
<dbReference type="EMBL" id="JBICBT010000494">
    <property type="protein sequence ID" value="KAL3111695.1"/>
    <property type="molecule type" value="Genomic_DNA"/>
</dbReference>